<dbReference type="EMBL" id="GBRH01158156">
    <property type="protein sequence ID" value="JAE39740.1"/>
    <property type="molecule type" value="Transcribed_RNA"/>
</dbReference>
<keyword evidence="1" id="KW-1133">Transmembrane helix</keyword>
<reference evidence="2" key="1">
    <citation type="submission" date="2014-09" db="EMBL/GenBank/DDBJ databases">
        <authorList>
            <person name="Magalhaes I.L.F."/>
            <person name="Oliveira U."/>
            <person name="Santos F.R."/>
            <person name="Vidigal T.H.D.A."/>
            <person name="Brescovit A.D."/>
            <person name="Santos A.J."/>
        </authorList>
    </citation>
    <scope>NUCLEOTIDE SEQUENCE</scope>
    <source>
        <tissue evidence="2">Shoot tissue taken approximately 20 cm above the soil surface</tissue>
    </source>
</reference>
<keyword evidence="1" id="KW-0472">Membrane</keyword>
<proteinExistence type="predicted"/>
<name>A0A0A9HRI6_ARUDO</name>
<keyword evidence="1" id="KW-0812">Transmembrane</keyword>
<organism evidence="2">
    <name type="scientific">Arundo donax</name>
    <name type="common">Giant reed</name>
    <name type="synonym">Donax arundinaceus</name>
    <dbReference type="NCBI Taxonomy" id="35708"/>
    <lineage>
        <taxon>Eukaryota</taxon>
        <taxon>Viridiplantae</taxon>
        <taxon>Streptophyta</taxon>
        <taxon>Embryophyta</taxon>
        <taxon>Tracheophyta</taxon>
        <taxon>Spermatophyta</taxon>
        <taxon>Magnoliopsida</taxon>
        <taxon>Liliopsida</taxon>
        <taxon>Poales</taxon>
        <taxon>Poaceae</taxon>
        <taxon>PACMAD clade</taxon>
        <taxon>Arundinoideae</taxon>
        <taxon>Arundineae</taxon>
        <taxon>Arundo</taxon>
    </lineage>
</organism>
<sequence>MIDCFGKDMCIGHVSRSLSNVYLVHFLIIFSTIIMITDLDASLPHFVMRYCLHVLLMG</sequence>
<feature type="transmembrane region" description="Helical" evidence="1">
    <location>
        <begin position="22"/>
        <end position="39"/>
    </location>
</feature>
<reference evidence="2" key="2">
    <citation type="journal article" date="2015" name="Data Brief">
        <title>Shoot transcriptome of the giant reed, Arundo donax.</title>
        <authorList>
            <person name="Barrero R.A."/>
            <person name="Guerrero F.D."/>
            <person name="Moolhuijzen P."/>
            <person name="Goolsby J.A."/>
            <person name="Tidwell J."/>
            <person name="Bellgard S.E."/>
            <person name="Bellgard M.I."/>
        </authorList>
    </citation>
    <scope>NUCLEOTIDE SEQUENCE</scope>
    <source>
        <tissue evidence="2">Shoot tissue taken approximately 20 cm above the soil surface</tissue>
    </source>
</reference>
<protein>
    <submittedName>
        <fullName evidence="2">Uncharacterized protein</fullName>
    </submittedName>
</protein>
<accession>A0A0A9HRI6</accession>
<evidence type="ECO:0000313" key="2">
    <source>
        <dbReference type="EMBL" id="JAE39740.1"/>
    </source>
</evidence>
<evidence type="ECO:0000256" key="1">
    <source>
        <dbReference type="SAM" id="Phobius"/>
    </source>
</evidence>
<dbReference type="AlphaFoldDB" id="A0A0A9HRI6"/>